<keyword evidence="1" id="KW-0808">Transferase</keyword>
<reference evidence="2" key="1">
    <citation type="submission" date="2015-08" db="EMBL/GenBank/DDBJ databases">
        <authorList>
            <person name="Varghese N."/>
        </authorList>
    </citation>
    <scope>NUCLEOTIDE SEQUENCE [LARGE SCALE GENOMIC DNA]</scope>
    <source>
        <strain evidence="2">JCM 18476</strain>
    </source>
</reference>
<dbReference type="AlphaFoldDB" id="A0A0K6IIF1"/>
<dbReference type="InterPro" id="IPR020039">
    <property type="entry name" value="PseF"/>
</dbReference>
<evidence type="ECO:0000313" key="1">
    <source>
        <dbReference type="EMBL" id="CUB02895.1"/>
    </source>
</evidence>
<dbReference type="OrthoDB" id="9805604at2"/>
<protein>
    <submittedName>
        <fullName evidence="1">Pseudaminic acid cytidylyltransferase</fullName>
    </submittedName>
</protein>
<dbReference type="RefSeq" id="WP_055461864.1">
    <property type="nucleotide sequence ID" value="NZ_CYHG01000002.1"/>
</dbReference>
<keyword evidence="2" id="KW-1185">Reference proteome</keyword>
<proteinExistence type="predicted"/>
<sequence>MNVAIIPARGGSKRIPRKNIKPFHGKPIIAYAIECALDSGCFDRVVVSTDDREIADIAQQYGAEVPFYRPDELADDYAPTIVVIKHAITELEKSGKPINAVCCIYPATPLLDSQDIKTGLSALTQQEDVRYVFSAVQYESPIQRALKLNSHGEVAMFSPEYEMTRSQDLEKAYHDAGQFYWGRKEAFLNEEKIYAAHSRIMEIPYIRAIDIDTPEDWQLAEGLYSFQKQHHEDSF</sequence>
<accession>A0A0K6IIF1</accession>
<organism evidence="1 2">
    <name type="scientific">Marinomonas fungiae</name>
    <dbReference type="NCBI Taxonomy" id="1137284"/>
    <lineage>
        <taxon>Bacteria</taxon>
        <taxon>Pseudomonadati</taxon>
        <taxon>Pseudomonadota</taxon>
        <taxon>Gammaproteobacteria</taxon>
        <taxon>Oceanospirillales</taxon>
        <taxon>Oceanospirillaceae</taxon>
        <taxon>Marinomonas</taxon>
    </lineage>
</organism>
<dbReference type="InterPro" id="IPR050793">
    <property type="entry name" value="CMP-NeuNAc_synthase"/>
</dbReference>
<dbReference type="EMBL" id="CYHG01000002">
    <property type="protein sequence ID" value="CUB02895.1"/>
    <property type="molecule type" value="Genomic_DNA"/>
</dbReference>
<dbReference type="Gene3D" id="3.90.550.10">
    <property type="entry name" value="Spore Coat Polysaccharide Biosynthesis Protein SpsA, Chain A"/>
    <property type="match status" value="1"/>
</dbReference>
<dbReference type="GO" id="GO:0008781">
    <property type="term" value="F:N-acylneuraminate cytidylyltransferase activity"/>
    <property type="evidence" value="ECO:0007669"/>
    <property type="project" value="TreeGrafter"/>
</dbReference>
<dbReference type="STRING" id="1137284.GCA_001418205_00738"/>
<dbReference type="PANTHER" id="PTHR21485:SF6">
    <property type="entry name" value="N-ACYLNEURAMINATE CYTIDYLYLTRANSFERASE-RELATED"/>
    <property type="match status" value="1"/>
</dbReference>
<dbReference type="InterPro" id="IPR003329">
    <property type="entry name" value="Cytidylyl_trans"/>
</dbReference>
<dbReference type="Proteomes" id="UP000182769">
    <property type="component" value="Unassembled WGS sequence"/>
</dbReference>
<dbReference type="SUPFAM" id="SSF53448">
    <property type="entry name" value="Nucleotide-diphospho-sugar transferases"/>
    <property type="match status" value="1"/>
</dbReference>
<keyword evidence="1" id="KW-0548">Nucleotidyltransferase</keyword>
<dbReference type="Pfam" id="PF02348">
    <property type="entry name" value="CTP_transf_3"/>
    <property type="match status" value="1"/>
</dbReference>
<dbReference type="NCBIfam" id="TIGR03584">
    <property type="entry name" value="PseF"/>
    <property type="match status" value="1"/>
</dbReference>
<evidence type="ECO:0000313" key="2">
    <source>
        <dbReference type="Proteomes" id="UP000182769"/>
    </source>
</evidence>
<dbReference type="CDD" id="cd02513">
    <property type="entry name" value="CMP-NeuAc_Synthase"/>
    <property type="match status" value="1"/>
</dbReference>
<name>A0A0K6IIF1_9GAMM</name>
<dbReference type="InterPro" id="IPR029044">
    <property type="entry name" value="Nucleotide-diphossugar_trans"/>
</dbReference>
<dbReference type="PANTHER" id="PTHR21485">
    <property type="entry name" value="HAD SUPERFAMILY MEMBERS CMAS AND KDSC"/>
    <property type="match status" value="1"/>
</dbReference>
<gene>
    <name evidence="1" type="ORF">Ga0061065_102233</name>
</gene>